<gene>
    <name evidence="1" type="ORF">CC78DRAFT_574153</name>
</gene>
<evidence type="ECO:0000313" key="1">
    <source>
        <dbReference type="EMBL" id="KAF2270039.1"/>
    </source>
</evidence>
<name>A0A9P4TR36_9PLEO</name>
<organism evidence="1 2">
    <name type="scientific">Lojkania enalia</name>
    <dbReference type="NCBI Taxonomy" id="147567"/>
    <lineage>
        <taxon>Eukaryota</taxon>
        <taxon>Fungi</taxon>
        <taxon>Dikarya</taxon>
        <taxon>Ascomycota</taxon>
        <taxon>Pezizomycotina</taxon>
        <taxon>Dothideomycetes</taxon>
        <taxon>Pleosporomycetidae</taxon>
        <taxon>Pleosporales</taxon>
        <taxon>Pleosporales incertae sedis</taxon>
        <taxon>Lojkania</taxon>
    </lineage>
</organism>
<dbReference type="Proteomes" id="UP000800093">
    <property type="component" value="Unassembled WGS sequence"/>
</dbReference>
<proteinExistence type="predicted"/>
<dbReference type="EMBL" id="ML986580">
    <property type="protein sequence ID" value="KAF2270039.1"/>
    <property type="molecule type" value="Genomic_DNA"/>
</dbReference>
<accession>A0A9P4TR36</accession>
<reference evidence="2" key="1">
    <citation type="journal article" date="2020" name="Stud. Mycol.">
        <title>101 Dothideomycetes genomes: A test case for predicting lifestyles and emergence of pathogens.</title>
        <authorList>
            <person name="Haridas S."/>
            <person name="Albert R."/>
            <person name="Binder M."/>
            <person name="Bloem J."/>
            <person name="LaButti K."/>
            <person name="Salamov A."/>
            <person name="Andreopoulos B."/>
            <person name="Baker S."/>
            <person name="Barry K."/>
            <person name="Bills G."/>
            <person name="Bluhm B."/>
            <person name="Cannon C."/>
            <person name="Castanera R."/>
            <person name="Culley D."/>
            <person name="Daum C."/>
            <person name="Ezra D."/>
            <person name="Gonzalez J."/>
            <person name="Henrissat B."/>
            <person name="Kuo A."/>
            <person name="Liang C."/>
            <person name="Lipzen A."/>
            <person name="Lutzoni F."/>
            <person name="Magnuson J."/>
            <person name="Mondo S."/>
            <person name="Nolan M."/>
            <person name="Ohm R."/>
            <person name="Pangilinan J."/>
            <person name="Park H.-J."/>
            <person name="Ramirez L."/>
            <person name="Alfaro M."/>
            <person name="Sun H."/>
            <person name="Tritt A."/>
            <person name="Yoshinaga Y."/>
            <person name="Zwiers L.-H."/>
            <person name="Turgeon B."/>
            <person name="Goodwin S."/>
            <person name="Spatafora J."/>
            <person name="Crous P."/>
            <person name="Grigoriev I."/>
        </authorList>
    </citation>
    <scope>NUCLEOTIDE SEQUENCE [LARGE SCALE GENOMIC DNA]</scope>
    <source>
        <strain evidence="2">CBS 304.66</strain>
    </source>
</reference>
<comment type="caution">
    <text evidence="1">The sequence shown here is derived from an EMBL/GenBank/DDBJ whole genome shotgun (WGS) entry which is preliminary data.</text>
</comment>
<evidence type="ECO:0000313" key="2">
    <source>
        <dbReference type="Proteomes" id="UP000800093"/>
    </source>
</evidence>
<dbReference type="AlphaFoldDB" id="A0A9P4TR36"/>
<protein>
    <submittedName>
        <fullName evidence="1">Uncharacterized protein</fullName>
    </submittedName>
</protein>
<sequence>MLPQASSHPRTLRIDAFLQVEAAHQESCAAVLACTIAQITYAGAPAPSLRALCAIDRLHRSGSTAESISAAWALRKRTAVAQTAWAATPVDFDRHQPHRAPPRPIIHHASLTLFPRLHPTAAVHATASVSAITTAAQSPPPNSRSIAHIRCPL</sequence>
<keyword evidence="2" id="KW-1185">Reference proteome</keyword>